<dbReference type="Pfam" id="PF00698">
    <property type="entry name" value="Acyl_transf_1"/>
    <property type="match status" value="1"/>
</dbReference>
<dbReference type="InterPro" id="IPR006162">
    <property type="entry name" value="Ppantetheine_attach_site"/>
</dbReference>
<evidence type="ECO:0000256" key="8">
    <source>
        <dbReference type="SAM" id="MobiDB-lite"/>
    </source>
</evidence>
<keyword evidence="3" id="KW-0597">Phosphoprotein</keyword>
<dbReference type="SMART" id="SM00827">
    <property type="entry name" value="PKS_AT"/>
    <property type="match status" value="1"/>
</dbReference>
<evidence type="ECO:0000256" key="2">
    <source>
        <dbReference type="ARBA" id="ARBA00022450"/>
    </source>
</evidence>
<dbReference type="GO" id="GO:0017000">
    <property type="term" value="P:antibiotic biosynthetic process"/>
    <property type="evidence" value="ECO:0007669"/>
    <property type="project" value="UniProtKB-KW"/>
</dbReference>
<dbReference type="Gene3D" id="1.10.1200.10">
    <property type="entry name" value="ACP-like"/>
    <property type="match status" value="1"/>
</dbReference>
<sequence>MSVAHTTLLFPGQGAWAPGLLARLADRSAVVDEVVGAVAPVAKEELGVDLTALSTDRTSDVQTLLETSPELLQVAIFTASVASARALREDGVVARLHIGHSFGEIAALTAAGVCSVEDGARIVARRVRALDALAGAEGVMLAVRTSRERAEGLLAFLDDASVTMAGVNAERQVVLSGGTESMLLAREVLRQADVPAVRLDSPHPFHSPLLRGAAEEFAAALGDIAWHTPEVPVHSPILGRRYAEGDDFAALLASHLVTPFDFPEALRTARAEGTELFVECGGRQVLTDLVGRVLEEESGWTAVAVDESGRRGTSLDDVARLADGGEARLRAAVRHLLGDDATEFDRFWREEGIAALRAIRRSYDRFTGRESVPEAPAAPGEEPAAPAVRPAPPVEEPAAAAEPAPVRAVPAPAPAPARALDRATVLAELAELYGAALEYPTEVFTEDVMLEADLGVDSVKQTDLLGRVAKQYQLPPQPEEFNISDYATFGRVADMVLHAEPEATAAAA</sequence>
<evidence type="ECO:0000256" key="5">
    <source>
        <dbReference type="ARBA" id="ARBA00023194"/>
    </source>
</evidence>
<dbReference type="AlphaFoldDB" id="A0A286E0S1"/>
<feature type="region of interest" description="Disordered" evidence="8">
    <location>
        <begin position="370"/>
        <end position="405"/>
    </location>
</feature>
<evidence type="ECO:0000256" key="1">
    <source>
        <dbReference type="ARBA" id="ARBA00013258"/>
    </source>
</evidence>
<evidence type="ECO:0000313" key="10">
    <source>
        <dbReference type="EMBL" id="SOD64501.1"/>
    </source>
</evidence>
<dbReference type="InterPro" id="IPR036736">
    <property type="entry name" value="ACP-like_sf"/>
</dbReference>
<dbReference type="GO" id="GO:0004314">
    <property type="term" value="F:[acyl-carrier-protein] S-malonyltransferase activity"/>
    <property type="evidence" value="ECO:0007669"/>
    <property type="project" value="UniProtKB-EC"/>
</dbReference>
<keyword evidence="5" id="KW-0045">Antibiotic biosynthesis</keyword>
<dbReference type="PANTHER" id="PTHR42681">
    <property type="entry name" value="MALONYL-COA-ACYL CARRIER PROTEIN TRANSACYLASE, MITOCHONDRIAL"/>
    <property type="match status" value="1"/>
</dbReference>
<evidence type="ECO:0000256" key="7">
    <source>
        <dbReference type="ARBA" id="ARBA00048462"/>
    </source>
</evidence>
<keyword evidence="11" id="KW-1185">Reference proteome</keyword>
<dbReference type="SUPFAM" id="SSF52151">
    <property type="entry name" value="FabD/lysophospholipase-like"/>
    <property type="match status" value="1"/>
</dbReference>
<proteinExistence type="predicted"/>
<evidence type="ECO:0000256" key="3">
    <source>
        <dbReference type="ARBA" id="ARBA00022553"/>
    </source>
</evidence>
<feature type="domain" description="Carrier" evidence="9">
    <location>
        <begin position="420"/>
        <end position="500"/>
    </location>
</feature>
<feature type="compositionally biased region" description="Low complexity" evidence="8">
    <location>
        <begin position="373"/>
        <end position="388"/>
    </location>
</feature>
<dbReference type="PROSITE" id="PS50075">
    <property type="entry name" value="CARRIER"/>
    <property type="match status" value="1"/>
</dbReference>
<dbReference type="EC" id="2.3.1.39" evidence="1"/>
<dbReference type="EMBL" id="OCNE01000017">
    <property type="protein sequence ID" value="SOD64501.1"/>
    <property type="molecule type" value="Genomic_DNA"/>
</dbReference>
<dbReference type="Pfam" id="PF00550">
    <property type="entry name" value="PP-binding"/>
    <property type="match status" value="1"/>
</dbReference>
<dbReference type="SUPFAM" id="SSF47336">
    <property type="entry name" value="ACP-like"/>
    <property type="match status" value="1"/>
</dbReference>
<name>A0A286E0S1_9ACTN</name>
<evidence type="ECO:0000256" key="4">
    <source>
        <dbReference type="ARBA" id="ARBA00022679"/>
    </source>
</evidence>
<dbReference type="OrthoDB" id="4286171at2"/>
<feature type="compositionally biased region" description="Low complexity" evidence="8">
    <location>
        <begin position="396"/>
        <end position="405"/>
    </location>
</feature>
<dbReference type="InterPro" id="IPR016036">
    <property type="entry name" value="Malonyl_transacylase_ACP-bd"/>
</dbReference>
<gene>
    <name evidence="10" type="ORF">SAMN06297387_11767</name>
</gene>
<dbReference type="RefSeq" id="WP_097232929.1">
    <property type="nucleotide sequence ID" value="NZ_OCNE01000017.1"/>
</dbReference>
<dbReference type="PROSITE" id="PS00012">
    <property type="entry name" value="PHOSPHOPANTETHEINE"/>
    <property type="match status" value="1"/>
</dbReference>
<dbReference type="PANTHER" id="PTHR42681:SF1">
    <property type="entry name" value="MALONYL-COA-ACYL CARRIER PROTEIN TRANSACYLASE, MITOCHONDRIAL"/>
    <property type="match status" value="1"/>
</dbReference>
<dbReference type="InterPro" id="IPR009081">
    <property type="entry name" value="PP-bd_ACP"/>
</dbReference>
<dbReference type="InterPro" id="IPR014043">
    <property type="entry name" value="Acyl_transferase_dom"/>
</dbReference>
<dbReference type="InterPro" id="IPR016035">
    <property type="entry name" value="Acyl_Trfase/lysoPLipase"/>
</dbReference>
<dbReference type="Gene3D" id="3.30.70.250">
    <property type="entry name" value="Malonyl-CoA ACP transacylase, ACP-binding"/>
    <property type="match status" value="1"/>
</dbReference>
<evidence type="ECO:0000256" key="6">
    <source>
        <dbReference type="ARBA" id="ARBA00023315"/>
    </source>
</evidence>
<dbReference type="InterPro" id="IPR050858">
    <property type="entry name" value="Mal-CoA-ACP_Trans/PKS_FabD"/>
</dbReference>
<dbReference type="GO" id="GO:0006633">
    <property type="term" value="P:fatty acid biosynthetic process"/>
    <property type="evidence" value="ECO:0007669"/>
    <property type="project" value="TreeGrafter"/>
</dbReference>
<keyword evidence="6" id="KW-0012">Acyltransferase</keyword>
<dbReference type="SUPFAM" id="SSF55048">
    <property type="entry name" value="Probable ACP-binding domain of malonyl-CoA ACP transacylase"/>
    <property type="match status" value="1"/>
</dbReference>
<organism evidence="10 11">
    <name type="scientific">Streptomyces zhaozhouensis</name>
    <dbReference type="NCBI Taxonomy" id="1300267"/>
    <lineage>
        <taxon>Bacteria</taxon>
        <taxon>Bacillati</taxon>
        <taxon>Actinomycetota</taxon>
        <taxon>Actinomycetes</taxon>
        <taxon>Kitasatosporales</taxon>
        <taxon>Streptomycetaceae</taxon>
        <taxon>Streptomyces</taxon>
    </lineage>
</organism>
<keyword evidence="4" id="KW-0808">Transferase</keyword>
<keyword evidence="2" id="KW-0596">Phosphopantetheine</keyword>
<reference evidence="10 11" key="1">
    <citation type="submission" date="2017-09" db="EMBL/GenBank/DDBJ databases">
        <authorList>
            <person name="Ehlers B."/>
            <person name="Leendertz F.H."/>
        </authorList>
    </citation>
    <scope>NUCLEOTIDE SEQUENCE [LARGE SCALE GENOMIC DNA]</scope>
    <source>
        <strain evidence="10 11">CGMCC 4.7095</strain>
    </source>
</reference>
<comment type="catalytic activity">
    <reaction evidence="7">
        <text>holo-[ACP] + malonyl-CoA = malonyl-[ACP] + CoA</text>
        <dbReference type="Rhea" id="RHEA:41792"/>
        <dbReference type="Rhea" id="RHEA-COMP:9623"/>
        <dbReference type="Rhea" id="RHEA-COMP:9685"/>
        <dbReference type="ChEBI" id="CHEBI:57287"/>
        <dbReference type="ChEBI" id="CHEBI:57384"/>
        <dbReference type="ChEBI" id="CHEBI:64479"/>
        <dbReference type="ChEBI" id="CHEBI:78449"/>
        <dbReference type="EC" id="2.3.1.39"/>
    </reaction>
</comment>
<dbReference type="Proteomes" id="UP000219072">
    <property type="component" value="Unassembled WGS sequence"/>
</dbReference>
<protein>
    <recommendedName>
        <fullName evidence="1">[acyl-carrier-protein] S-malonyltransferase</fullName>
        <ecNumber evidence="1">2.3.1.39</ecNumber>
    </recommendedName>
</protein>
<dbReference type="InterPro" id="IPR001227">
    <property type="entry name" value="Ac_transferase_dom_sf"/>
</dbReference>
<dbReference type="Gene3D" id="3.40.366.10">
    <property type="entry name" value="Malonyl-Coenzyme A Acyl Carrier Protein, domain 2"/>
    <property type="match status" value="1"/>
</dbReference>
<evidence type="ECO:0000313" key="11">
    <source>
        <dbReference type="Proteomes" id="UP000219072"/>
    </source>
</evidence>
<accession>A0A286E0S1</accession>
<evidence type="ECO:0000259" key="9">
    <source>
        <dbReference type="PROSITE" id="PS50075"/>
    </source>
</evidence>